<accession>A0A290QGF0</accession>
<dbReference type="PROSITE" id="PS01124">
    <property type="entry name" value="HTH_ARAC_FAMILY_2"/>
    <property type="match status" value="1"/>
</dbReference>
<dbReference type="EMBL" id="CP023344">
    <property type="protein sequence ID" value="ATC62962.1"/>
    <property type="molecule type" value="Genomic_DNA"/>
</dbReference>
<dbReference type="GO" id="GO:0000976">
    <property type="term" value="F:transcription cis-regulatory region binding"/>
    <property type="evidence" value="ECO:0007669"/>
    <property type="project" value="TreeGrafter"/>
</dbReference>
<dbReference type="PANTHER" id="PTHR30146:SF24">
    <property type="entry name" value="XYLOSE OPERON REGULATORY PROTEIN"/>
    <property type="match status" value="1"/>
</dbReference>
<dbReference type="InterPro" id="IPR009057">
    <property type="entry name" value="Homeodomain-like_sf"/>
</dbReference>
<dbReference type="SUPFAM" id="SSF53822">
    <property type="entry name" value="Periplasmic binding protein-like I"/>
    <property type="match status" value="1"/>
</dbReference>
<dbReference type="PANTHER" id="PTHR30146">
    <property type="entry name" value="LACI-RELATED TRANSCRIPTIONAL REPRESSOR"/>
    <property type="match status" value="1"/>
</dbReference>
<evidence type="ECO:0000256" key="3">
    <source>
        <dbReference type="ARBA" id="ARBA00023163"/>
    </source>
</evidence>
<proteinExistence type="predicted"/>
<dbReference type="SMART" id="SM00342">
    <property type="entry name" value="HTH_ARAC"/>
    <property type="match status" value="1"/>
</dbReference>
<evidence type="ECO:0000256" key="1">
    <source>
        <dbReference type="ARBA" id="ARBA00023015"/>
    </source>
</evidence>
<evidence type="ECO:0000256" key="2">
    <source>
        <dbReference type="ARBA" id="ARBA00023125"/>
    </source>
</evidence>
<dbReference type="RefSeq" id="WP_096054597.1">
    <property type="nucleotide sequence ID" value="NZ_CP023344.1"/>
</dbReference>
<dbReference type="CDD" id="cd01543">
    <property type="entry name" value="PBP1_XylR"/>
    <property type="match status" value="1"/>
</dbReference>
<dbReference type="Pfam" id="PF13377">
    <property type="entry name" value="Peripla_BP_3"/>
    <property type="match status" value="1"/>
</dbReference>
<dbReference type="OrthoDB" id="9792510at2"/>
<evidence type="ECO:0000313" key="5">
    <source>
        <dbReference type="EMBL" id="ATC62962.1"/>
    </source>
</evidence>
<keyword evidence="1" id="KW-0805">Transcription regulation</keyword>
<dbReference type="Pfam" id="PF12833">
    <property type="entry name" value="HTH_18"/>
    <property type="match status" value="1"/>
</dbReference>
<organism evidence="5 6">
    <name type="scientific">Nibricoccus aquaticus</name>
    <dbReference type="NCBI Taxonomy" id="2576891"/>
    <lineage>
        <taxon>Bacteria</taxon>
        <taxon>Pseudomonadati</taxon>
        <taxon>Verrucomicrobiota</taxon>
        <taxon>Opitutia</taxon>
        <taxon>Opitutales</taxon>
        <taxon>Opitutaceae</taxon>
        <taxon>Nibricoccus</taxon>
    </lineage>
</organism>
<gene>
    <name evidence="5" type="ORF">CMV30_02715</name>
</gene>
<keyword evidence="3" id="KW-0804">Transcription</keyword>
<name>A0A290QGF0_9BACT</name>
<reference evidence="5 6" key="1">
    <citation type="submission" date="2017-09" db="EMBL/GenBank/DDBJ databases">
        <title>Complete genome sequence of Verrucomicrobial strain HZ-65, isolated from freshwater.</title>
        <authorList>
            <person name="Choi A."/>
        </authorList>
    </citation>
    <scope>NUCLEOTIDE SEQUENCE [LARGE SCALE GENOMIC DNA]</scope>
    <source>
        <strain evidence="5 6">HZ-65</strain>
    </source>
</reference>
<keyword evidence="6" id="KW-1185">Reference proteome</keyword>
<feature type="domain" description="HTH araC/xylS-type" evidence="4">
    <location>
        <begin position="283"/>
        <end position="381"/>
    </location>
</feature>
<sequence>MKPQVLLVFLTRFEESTAMLKGIAQYERSHRPWAAFLDDEARAEHDPQWLRSKKWHGVISRHTTPALLQSCAELKIPLVDLNDTPLNPGVPKIRPDNTGIGHQGAEHFMERGFRNFGFCGFSTDAWACERRDGFVEALRLGGHGCEVFDVEYPGDLTPFWDAKQTTALAAWLRRLPKPAGIMACVDMRALQVIAAAQTAGLLVPEEISVIGANNDTIRCELAYPPLSSVAPNAFQSGYHAAETLALLMSGGKKDVVMDRRIEPLGVVTRQSSDILAIDDKNVAAALSYIREHACHGISVEEVLKHAYASRSQLEKKFRRHLGRSPQAEIRRVQVAKIRQLLFETDFPLKKIAELTGFEHVEYMCVVFKRITGEAPGSYRKKVQTKSGN</sequence>
<dbReference type="GO" id="GO:0003700">
    <property type="term" value="F:DNA-binding transcription factor activity"/>
    <property type="evidence" value="ECO:0007669"/>
    <property type="project" value="InterPro"/>
</dbReference>
<evidence type="ECO:0000313" key="6">
    <source>
        <dbReference type="Proteomes" id="UP000217265"/>
    </source>
</evidence>
<dbReference type="AlphaFoldDB" id="A0A290QGF0"/>
<dbReference type="KEGG" id="vbh:CMV30_02715"/>
<dbReference type="InterPro" id="IPR018060">
    <property type="entry name" value="HTH_AraC"/>
</dbReference>
<evidence type="ECO:0000259" key="4">
    <source>
        <dbReference type="PROSITE" id="PS01124"/>
    </source>
</evidence>
<dbReference type="Proteomes" id="UP000217265">
    <property type="component" value="Chromosome"/>
</dbReference>
<dbReference type="Gene3D" id="3.40.50.2300">
    <property type="match status" value="2"/>
</dbReference>
<protein>
    <submittedName>
        <fullName evidence="5">AraC family transcriptional regulator</fullName>
    </submittedName>
</protein>
<dbReference type="InterPro" id="IPR046335">
    <property type="entry name" value="LacI/GalR-like_sensor"/>
</dbReference>
<dbReference type="SUPFAM" id="SSF46689">
    <property type="entry name" value="Homeodomain-like"/>
    <property type="match status" value="2"/>
</dbReference>
<keyword evidence="2" id="KW-0238">DNA-binding</keyword>
<dbReference type="Gene3D" id="1.10.10.60">
    <property type="entry name" value="Homeodomain-like"/>
    <property type="match status" value="1"/>
</dbReference>
<dbReference type="InterPro" id="IPR028082">
    <property type="entry name" value="Peripla_BP_I"/>
</dbReference>